<organism evidence="6 7">
    <name type="scientific">Halarchaeum nitratireducens</name>
    <dbReference type="NCBI Taxonomy" id="489913"/>
    <lineage>
        <taxon>Archaea</taxon>
        <taxon>Methanobacteriati</taxon>
        <taxon>Methanobacteriota</taxon>
        <taxon>Stenosarchaea group</taxon>
        <taxon>Halobacteria</taxon>
        <taxon>Halobacteriales</taxon>
        <taxon>Halobacteriaceae</taxon>
    </lineage>
</organism>
<dbReference type="PANTHER" id="PTHR23245">
    <property type="entry name" value="TRNA METHYLTRANSFERASE"/>
    <property type="match status" value="1"/>
</dbReference>
<evidence type="ECO:0000256" key="2">
    <source>
        <dbReference type="ARBA" id="ARBA00022691"/>
    </source>
</evidence>
<keyword evidence="7" id="KW-1185">Reference proteome</keyword>
<dbReference type="InterPro" id="IPR056744">
    <property type="entry name" value="TRM5/TYW2-like_N"/>
</dbReference>
<dbReference type="EMBL" id="BMOQ01000003">
    <property type="protein sequence ID" value="GGN11488.1"/>
    <property type="molecule type" value="Genomic_DNA"/>
</dbReference>
<dbReference type="CDD" id="cd02440">
    <property type="entry name" value="AdoMet_MTases"/>
    <property type="match status" value="1"/>
</dbReference>
<feature type="compositionally biased region" description="Basic and acidic residues" evidence="4">
    <location>
        <begin position="298"/>
        <end position="323"/>
    </location>
</feature>
<accession>A0A830G9H4</accession>
<keyword evidence="3" id="KW-0819">tRNA processing</keyword>
<dbReference type="Gene3D" id="3.30.300.110">
    <property type="entry name" value="Met-10+ protein-like domains"/>
    <property type="match status" value="1"/>
</dbReference>
<reference evidence="6 7" key="1">
    <citation type="journal article" date="2019" name="Int. J. Syst. Evol. Microbiol.">
        <title>The Global Catalogue of Microorganisms (GCM) 10K type strain sequencing project: providing services to taxonomists for standard genome sequencing and annotation.</title>
        <authorList>
            <consortium name="The Broad Institute Genomics Platform"/>
            <consortium name="The Broad Institute Genome Sequencing Center for Infectious Disease"/>
            <person name="Wu L."/>
            <person name="Ma J."/>
        </authorList>
    </citation>
    <scope>NUCLEOTIDE SEQUENCE [LARGE SCALE GENOMIC DNA]</scope>
    <source>
        <strain evidence="6 7">JCM 16331</strain>
    </source>
</reference>
<keyword evidence="1" id="KW-0808">Transferase</keyword>
<dbReference type="InterPro" id="IPR029063">
    <property type="entry name" value="SAM-dependent_MTases_sf"/>
</dbReference>
<dbReference type="InterPro" id="IPR056743">
    <property type="entry name" value="TRM5-TYW2-like_MTfase"/>
</dbReference>
<dbReference type="RefSeq" id="WP_229772793.1">
    <property type="nucleotide sequence ID" value="NZ_BMOQ01000003.1"/>
</dbReference>
<sequence length="404" mass="42474">MNALAVVVPKTETEAKLDGLEAEGVYDDARRVTAHDAERVELPVLAEPRATTFDALIEQDDPAFRTAGLDDRLRERGWDEEAIAAAPSSWAVVGDVVLVTFPDGYDPADRTTVGEVLLDLHGEAETVLARDGVRGEAREPAVTVVAGSGDTETIHTEHGTKYALDLAEVMFSPGNKAERARMGEVAREGERVLDMFAGVGYFALPMARAGASVTAVERNPTAFRYLAENAQLNGVAGRVECVLGDCREYESVDPVERVVMGYYDSLGGYSAGRSDAAADAPAGGDRGATSGTEPGEAADGREMSGRAGDESEWDGRAGGERGRGGGTDPRSDYLAAALDALDGSGTVHVHTACPEGLFPARSIERVRAVCDERGVGVSNVESRVVKTHSEGVVHGVLDATIGDG</sequence>
<dbReference type="InterPro" id="IPR030382">
    <property type="entry name" value="MeTrfase_TRM5/TYW2"/>
</dbReference>
<name>A0A830G9H4_9EURY</name>
<dbReference type="Pfam" id="PF25133">
    <property type="entry name" value="TYW2_N_2"/>
    <property type="match status" value="1"/>
</dbReference>
<dbReference type="GO" id="GO:0005737">
    <property type="term" value="C:cytoplasm"/>
    <property type="evidence" value="ECO:0007669"/>
    <property type="project" value="TreeGrafter"/>
</dbReference>
<protein>
    <submittedName>
        <fullName evidence="6">SAM-dependent methyltransferase</fullName>
    </submittedName>
</protein>
<evidence type="ECO:0000259" key="5">
    <source>
        <dbReference type="PROSITE" id="PS51684"/>
    </source>
</evidence>
<dbReference type="Gene3D" id="3.40.50.150">
    <property type="entry name" value="Vaccinia Virus protein VP39"/>
    <property type="match status" value="1"/>
</dbReference>
<keyword evidence="2" id="KW-0949">S-adenosyl-L-methionine</keyword>
<dbReference type="GO" id="GO:0030488">
    <property type="term" value="P:tRNA methylation"/>
    <property type="evidence" value="ECO:0007669"/>
    <property type="project" value="TreeGrafter"/>
</dbReference>
<evidence type="ECO:0000313" key="6">
    <source>
        <dbReference type="EMBL" id="GGN11488.1"/>
    </source>
</evidence>
<evidence type="ECO:0000256" key="1">
    <source>
        <dbReference type="ARBA" id="ARBA00022679"/>
    </source>
</evidence>
<comment type="caution">
    <text evidence="6">The sequence shown here is derived from an EMBL/GenBank/DDBJ whole genome shotgun (WGS) entry which is preliminary data.</text>
</comment>
<dbReference type="GO" id="GO:0008175">
    <property type="term" value="F:tRNA methyltransferase activity"/>
    <property type="evidence" value="ECO:0007669"/>
    <property type="project" value="TreeGrafter"/>
</dbReference>
<keyword evidence="6" id="KW-0489">Methyltransferase</keyword>
<gene>
    <name evidence="6" type="ORF">GCM10009021_09320</name>
</gene>
<evidence type="ECO:0000256" key="4">
    <source>
        <dbReference type="SAM" id="MobiDB-lite"/>
    </source>
</evidence>
<feature type="region of interest" description="Disordered" evidence="4">
    <location>
        <begin position="275"/>
        <end position="331"/>
    </location>
</feature>
<dbReference type="SUPFAM" id="SSF53335">
    <property type="entry name" value="S-adenosyl-L-methionine-dependent methyltransferases"/>
    <property type="match status" value="1"/>
</dbReference>
<proteinExistence type="predicted"/>
<dbReference type="Pfam" id="PF02475">
    <property type="entry name" value="TRM5-TYW2_MTfase"/>
    <property type="match status" value="1"/>
</dbReference>
<dbReference type="Proteomes" id="UP000608850">
    <property type="component" value="Unassembled WGS sequence"/>
</dbReference>
<feature type="domain" description="SAM-dependent methyltransferase TRM5/TYW2-type" evidence="5">
    <location>
        <begin position="90"/>
        <end position="403"/>
    </location>
</feature>
<dbReference type="PANTHER" id="PTHR23245:SF41">
    <property type="entry name" value="TRNA(PHE) (4-DEMETHYLWYOSINE(37)-C(7)) AMINOCARBOXYPROPYLTRANSFERASE"/>
    <property type="match status" value="1"/>
</dbReference>
<evidence type="ECO:0000256" key="3">
    <source>
        <dbReference type="ARBA" id="ARBA00022694"/>
    </source>
</evidence>
<evidence type="ECO:0000313" key="7">
    <source>
        <dbReference type="Proteomes" id="UP000608850"/>
    </source>
</evidence>
<dbReference type="AlphaFoldDB" id="A0A830G9H4"/>
<dbReference type="PROSITE" id="PS51684">
    <property type="entry name" value="SAM_MT_TRM5_TYW2"/>
    <property type="match status" value="1"/>
</dbReference>